<dbReference type="GO" id="GO:0005615">
    <property type="term" value="C:extracellular space"/>
    <property type="evidence" value="ECO:0007669"/>
    <property type="project" value="TreeGrafter"/>
</dbReference>
<dbReference type="PROSITE" id="PS51406">
    <property type="entry name" value="FIBRINOGEN_C_2"/>
    <property type="match status" value="1"/>
</dbReference>
<keyword evidence="1" id="KW-1015">Disulfide bond</keyword>
<dbReference type="Gene3D" id="3.90.215.10">
    <property type="entry name" value="Gamma Fibrinogen, chain A, domain 1"/>
    <property type="match status" value="1"/>
</dbReference>
<dbReference type="NCBIfam" id="NF040941">
    <property type="entry name" value="GGGWT_bact"/>
    <property type="match status" value="1"/>
</dbReference>
<dbReference type="SMART" id="SM00186">
    <property type="entry name" value="FBG"/>
    <property type="match status" value="1"/>
</dbReference>
<sequence length="326" mass="36395">MPMWSLCAQLCTRIQVCKSINFIAWNNTCQINDAEPIGNNDGLIESVGNSFVAASTLPKELTGSCKGHDCKVREVCIPQKTTYICVPLLEVFPERRTLPHDCSDIHSASTSGIYKISPTGYEFSVFCDMATADGGWTVSVSKEITIVRQQVGDGWCFRGDWITLRISIGDGLPMKKDLETYSGNFGNKYINAISSGGNYKLYIELEDFDGNKKYAEYNRFSVGDAASNYILRVSGYSGSSTAGDSLLRIHNGMEFSTFNKDNDQLNTGSCAKLRHGAWWYKSCLHSNLNGLYRGGKTNERRDGIVWRSWHGSFYSLKSTKMMIKRN</sequence>
<feature type="domain" description="Fibrinogen C-terminal" evidence="2">
    <location>
        <begin position="93"/>
        <end position="326"/>
    </location>
</feature>
<dbReference type="SUPFAM" id="SSF56496">
    <property type="entry name" value="Fibrinogen C-terminal domain-like"/>
    <property type="match status" value="1"/>
</dbReference>
<accession>A0A6J8A1G1</accession>
<proteinExistence type="predicted"/>
<dbReference type="OrthoDB" id="6095379at2759"/>
<reference evidence="3 4" key="1">
    <citation type="submission" date="2020-06" db="EMBL/GenBank/DDBJ databases">
        <authorList>
            <person name="Li R."/>
            <person name="Bekaert M."/>
        </authorList>
    </citation>
    <scope>NUCLEOTIDE SEQUENCE [LARGE SCALE GENOMIC DNA]</scope>
    <source>
        <strain evidence="4">wild</strain>
    </source>
</reference>
<dbReference type="InterPro" id="IPR050373">
    <property type="entry name" value="Fibrinogen_C-term_domain"/>
</dbReference>
<evidence type="ECO:0000313" key="4">
    <source>
        <dbReference type="Proteomes" id="UP000507470"/>
    </source>
</evidence>
<dbReference type="PROSITE" id="PS00514">
    <property type="entry name" value="FIBRINOGEN_C_1"/>
    <property type="match status" value="1"/>
</dbReference>
<name>A0A6J8A1G1_MYTCO</name>
<gene>
    <name evidence="3" type="ORF">MCOR_2225</name>
</gene>
<protein>
    <submittedName>
        <fullName evidence="3">Fibrinogen C domain-containing protein 1-A,Ryncolin-1,Tenascin,Fibrinogen C domain-containing protein 1-B,Fibrinogen C domain-containing protein 1</fullName>
    </submittedName>
</protein>
<dbReference type="AlphaFoldDB" id="A0A6J8A1G1"/>
<dbReference type="InterPro" id="IPR014716">
    <property type="entry name" value="Fibrinogen_a/b/g_C_1"/>
</dbReference>
<dbReference type="InterPro" id="IPR036056">
    <property type="entry name" value="Fibrinogen-like_C"/>
</dbReference>
<dbReference type="Proteomes" id="UP000507470">
    <property type="component" value="Unassembled WGS sequence"/>
</dbReference>
<evidence type="ECO:0000259" key="2">
    <source>
        <dbReference type="PROSITE" id="PS51406"/>
    </source>
</evidence>
<organism evidence="3 4">
    <name type="scientific">Mytilus coruscus</name>
    <name type="common">Sea mussel</name>
    <dbReference type="NCBI Taxonomy" id="42192"/>
    <lineage>
        <taxon>Eukaryota</taxon>
        <taxon>Metazoa</taxon>
        <taxon>Spiralia</taxon>
        <taxon>Lophotrochozoa</taxon>
        <taxon>Mollusca</taxon>
        <taxon>Bivalvia</taxon>
        <taxon>Autobranchia</taxon>
        <taxon>Pteriomorphia</taxon>
        <taxon>Mytilida</taxon>
        <taxon>Mytiloidea</taxon>
        <taxon>Mytilidae</taxon>
        <taxon>Mytilinae</taxon>
        <taxon>Mytilus</taxon>
    </lineage>
</organism>
<dbReference type="InterPro" id="IPR020837">
    <property type="entry name" value="Fibrinogen_CS"/>
</dbReference>
<dbReference type="EMBL" id="CACVKT020000470">
    <property type="protein sequence ID" value="CAC5359331.1"/>
    <property type="molecule type" value="Genomic_DNA"/>
</dbReference>
<keyword evidence="4" id="KW-1185">Reference proteome</keyword>
<evidence type="ECO:0000256" key="1">
    <source>
        <dbReference type="ARBA" id="ARBA00023157"/>
    </source>
</evidence>
<dbReference type="PANTHER" id="PTHR19143">
    <property type="entry name" value="FIBRINOGEN/TENASCIN/ANGIOPOEITIN"/>
    <property type="match status" value="1"/>
</dbReference>
<dbReference type="InterPro" id="IPR002181">
    <property type="entry name" value="Fibrinogen_a/b/g_C_dom"/>
</dbReference>
<evidence type="ECO:0000313" key="3">
    <source>
        <dbReference type="EMBL" id="CAC5359331.1"/>
    </source>
</evidence>
<dbReference type="Pfam" id="PF00147">
    <property type="entry name" value="Fibrinogen_C"/>
    <property type="match status" value="1"/>
</dbReference>
<dbReference type="CDD" id="cd00087">
    <property type="entry name" value="FReD"/>
    <property type="match status" value="1"/>
</dbReference>